<dbReference type="AlphaFoldDB" id="A0A0M0HU17"/>
<sequence length="237" mass="26957">MICFFVLPKETLAAPSSVEVLNREAERVSLNASTQEKVEIIDDQILQAKEQARTLEHDIRLQSKYQERLTKQLAQLSLAFDDLESELNKVRQIKVRLSPLLDDMLNGLRELIAADLPFHLDQRLERVNQLQIALENPTLNQAQKLERILIAYQTEIGYGNRVESWQGRLDNTQEVIFLSVGRIGYYYLTLDHSSSAVWQLGKGWVSLSEQQTRELSTAVTQTNNGQAPSIITVPKAI</sequence>
<evidence type="ECO:0000313" key="3">
    <source>
        <dbReference type="Proteomes" id="UP000037515"/>
    </source>
</evidence>
<dbReference type="Pfam" id="PF11932">
    <property type="entry name" value="DUF3450"/>
    <property type="match status" value="1"/>
</dbReference>
<keyword evidence="3" id="KW-1185">Reference proteome</keyword>
<name>A0A0M0HU17_VIBNE</name>
<organism evidence="2 3">
    <name type="scientific">Vibrio nereis</name>
    <dbReference type="NCBI Taxonomy" id="693"/>
    <lineage>
        <taxon>Bacteria</taxon>
        <taxon>Pseudomonadati</taxon>
        <taxon>Pseudomonadota</taxon>
        <taxon>Gammaproteobacteria</taxon>
        <taxon>Vibrionales</taxon>
        <taxon>Vibrionaceae</taxon>
        <taxon>Vibrio</taxon>
    </lineage>
</organism>
<dbReference type="PATRIC" id="fig|693.5.peg.270"/>
<reference evidence="3" key="1">
    <citation type="submission" date="2015-08" db="EMBL/GenBank/DDBJ databases">
        <title>Vibrio galatheae sp. nov., a novel member of the Vibrionaceae family isolated from the Solomon Islands.</title>
        <authorList>
            <person name="Giubergia S."/>
            <person name="Machado H."/>
            <person name="Mateiu R.V."/>
            <person name="Gram L."/>
        </authorList>
    </citation>
    <scope>NUCLEOTIDE SEQUENCE [LARGE SCALE GENOMIC DNA]</scope>
    <source>
        <strain evidence="3">DSM 19584</strain>
    </source>
</reference>
<evidence type="ECO:0000313" key="2">
    <source>
        <dbReference type="EMBL" id="KOO05571.1"/>
    </source>
</evidence>
<proteinExistence type="predicted"/>
<dbReference type="InterPro" id="IPR016866">
    <property type="entry name" value="UCP028069"/>
</dbReference>
<dbReference type="STRING" id="693.AKJ17_01355"/>
<gene>
    <name evidence="2" type="ORF">AKJ17_01355</name>
</gene>
<evidence type="ECO:0000256" key="1">
    <source>
        <dbReference type="SAM" id="Coils"/>
    </source>
</evidence>
<accession>A0A0M0HU17</accession>
<keyword evidence="1" id="KW-0175">Coiled coil</keyword>
<feature type="coiled-coil region" evidence="1">
    <location>
        <begin position="31"/>
        <end position="93"/>
    </location>
</feature>
<dbReference type="Proteomes" id="UP000037515">
    <property type="component" value="Unassembled WGS sequence"/>
</dbReference>
<comment type="caution">
    <text evidence="2">The sequence shown here is derived from an EMBL/GenBank/DDBJ whole genome shotgun (WGS) entry which is preliminary data.</text>
</comment>
<protein>
    <submittedName>
        <fullName evidence="2">Uncharacterized protein</fullName>
    </submittedName>
</protein>
<dbReference type="EMBL" id="LHPJ01000001">
    <property type="protein sequence ID" value="KOO05571.1"/>
    <property type="molecule type" value="Genomic_DNA"/>
</dbReference>